<protein>
    <recommendedName>
        <fullName evidence="3">Cytochrome P450</fullName>
    </recommendedName>
</protein>
<dbReference type="SUPFAM" id="SSF48264">
    <property type="entry name" value="Cytochrome P450"/>
    <property type="match status" value="1"/>
</dbReference>
<name>A0A4S8KVD1_DENBC</name>
<dbReference type="OrthoDB" id="1470350at2759"/>
<dbReference type="AlphaFoldDB" id="A0A4S8KVD1"/>
<organism evidence="1 2">
    <name type="scientific">Dendrothele bispora (strain CBS 962.96)</name>
    <dbReference type="NCBI Taxonomy" id="1314807"/>
    <lineage>
        <taxon>Eukaryota</taxon>
        <taxon>Fungi</taxon>
        <taxon>Dikarya</taxon>
        <taxon>Basidiomycota</taxon>
        <taxon>Agaricomycotina</taxon>
        <taxon>Agaricomycetes</taxon>
        <taxon>Agaricomycetidae</taxon>
        <taxon>Agaricales</taxon>
        <taxon>Agaricales incertae sedis</taxon>
        <taxon>Dendrothele</taxon>
    </lineage>
</organism>
<gene>
    <name evidence="1" type="ORF">K435DRAFT_518185</name>
</gene>
<dbReference type="EMBL" id="ML179965">
    <property type="protein sequence ID" value="THU79869.1"/>
    <property type="molecule type" value="Genomic_DNA"/>
</dbReference>
<proteinExistence type="predicted"/>
<sequence>MIVYIAEFFAVIASVLWFYHKRNRNYSHSMANLPSPKSKSWCKGNFEQALNPKAWDFHMKLLKEYGSVVRLDGLMGDKQLIVWDPKAMHHILVKDQTFYDRSMIEATVLVFGKGLTGITGKSKALVTPGFI</sequence>
<reference evidence="1 2" key="1">
    <citation type="journal article" date="2019" name="Nat. Ecol. Evol.">
        <title>Megaphylogeny resolves global patterns of mushroom evolution.</title>
        <authorList>
            <person name="Varga T."/>
            <person name="Krizsan K."/>
            <person name="Foldi C."/>
            <person name="Dima B."/>
            <person name="Sanchez-Garcia M."/>
            <person name="Sanchez-Ramirez S."/>
            <person name="Szollosi G.J."/>
            <person name="Szarkandi J.G."/>
            <person name="Papp V."/>
            <person name="Albert L."/>
            <person name="Andreopoulos W."/>
            <person name="Angelini C."/>
            <person name="Antonin V."/>
            <person name="Barry K.W."/>
            <person name="Bougher N.L."/>
            <person name="Buchanan P."/>
            <person name="Buyck B."/>
            <person name="Bense V."/>
            <person name="Catcheside P."/>
            <person name="Chovatia M."/>
            <person name="Cooper J."/>
            <person name="Damon W."/>
            <person name="Desjardin D."/>
            <person name="Finy P."/>
            <person name="Geml J."/>
            <person name="Haridas S."/>
            <person name="Hughes K."/>
            <person name="Justo A."/>
            <person name="Karasinski D."/>
            <person name="Kautmanova I."/>
            <person name="Kiss B."/>
            <person name="Kocsube S."/>
            <person name="Kotiranta H."/>
            <person name="LaButti K.M."/>
            <person name="Lechner B.E."/>
            <person name="Liimatainen K."/>
            <person name="Lipzen A."/>
            <person name="Lukacs Z."/>
            <person name="Mihaltcheva S."/>
            <person name="Morgado L.N."/>
            <person name="Niskanen T."/>
            <person name="Noordeloos M.E."/>
            <person name="Ohm R.A."/>
            <person name="Ortiz-Santana B."/>
            <person name="Ovrebo C."/>
            <person name="Racz N."/>
            <person name="Riley R."/>
            <person name="Savchenko A."/>
            <person name="Shiryaev A."/>
            <person name="Soop K."/>
            <person name="Spirin V."/>
            <person name="Szebenyi C."/>
            <person name="Tomsovsky M."/>
            <person name="Tulloss R.E."/>
            <person name="Uehling J."/>
            <person name="Grigoriev I.V."/>
            <person name="Vagvolgyi C."/>
            <person name="Papp T."/>
            <person name="Martin F.M."/>
            <person name="Miettinen O."/>
            <person name="Hibbett D.S."/>
            <person name="Nagy L.G."/>
        </authorList>
    </citation>
    <scope>NUCLEOTIDE SEQUENCE [LARGE SCALE GENOMIC DNA]</scope>
    <source>
        <strain evidence="1 2">CBS 962.96</strain>
    </source>
</reference>
<dbReference type="Proteomes" id="UP000297245">
    <property type="component" value="Unassembled WGS sequence"/>
</dbReference>
<dbReference type="GO" id="GO:0020037">
    <property type="term" value="F:heme binding"/>
    <property type="evidence" value="ECO:0007669"/>
    <property type="project" value="InterPro"/>
</dbReference>
<dbReference type="GO" id="GO:0004497">
    <property type="term" value="F:monooxygenase activity"/>
    <property type="evidence" value="ECO:0007669"/>
    <property type="project" value="InterPro"/>
</dbReference>
<dbReference type="GO" id="GO:0016705">
    <property type="term" value="F:oxidoreductase activity, acting on paired donors, with incorporation or reduction of molecular oxygen"/>
    <property type="evidence" value="ECO:0007669"/>
    <property type="project" value="InterPro"/>
</dbReference>
<accession>A0A4S8KVD1</accession>
<dbReference type="GO" id="GO:0005506">
    <property type="term" value="F:iron ion binding"/>
    <property type="evidence" value="ECO:0007669"/>
    <property type="project" value="InterPro"/>
</dbReference>
<evidence type="ECO:0000313" key="2">
    <source>
        <dbReference type="Proteomes" id="UP000297245"/>
    </source>
</evidence>
<keyword evidence="2" id="KW-1185">Reference proteome</keyword>
<dbReference type="Gene3D" id="1.10.630.10">
    <property type="entry name" value="Cytochrome P450"/>
    <property type="match status" value="1"/>
</dbReference>
<evidence type="ECO:0008006" key="3">
    <source>
        <dbReference type="Google" id="ProtNLM"/>
    </source>
</evidence>
<evidence type="ECO:0000313" key="1">
    <source>
        <dbReference type="EMBL" id="THU79869.1"/>
    </source>
</evidence>
<dbReference type="InterPro" id="IPR036396">
    <property type="entry name" value="Cyt_P450_sf"/>
</dbReference>